<dbReference type="Pfam" id="PF08291">
    <property type="entry name" value="Peptidase_M15_3"/>
    <property type="match status" value="1"/>
</dbReference>
<evidence type="ECO:0000259" key="2">
    <source>
        <dbReference type="Pfam" id="PF08291"/>
    </source>
</evidence>
<feature type="signal peptide" evidence="1">
    <location>
        <begin position="1"/>
        <end position="35"/>
    </location>
</feature>
<comment type="caution">
    <text evidence="3">The sequence shown here is derived from an EMBL/GenBank/DDBJ whole genome shotgun (WGS) entry which is preliminary data.</text>
</comment>
<feature type="chain" id="PRO_5031296180" evidence="1">
    <location>
        <begin position="36"/>
        <end position="350"/>
    </location>
</feature>
<proteinExistence type="predicted"/>
<dbReference type="RefSeq" id="WP_246367563.1">
    <property type="nucleotide sequence ID" value="NZ_JAAAMM010000001.1"/>
</dbReference>
<dbReference type="EMBL" id="JACIEM010000001">
    <property type="protein sequence ID" value="MBB4001335.1"/>
    <property type="molecule type" value="Genomic_DNA"/>
</dbReference>
<reference evidence="3 4" key="1">
    <citation type="submission" date="2020-08" db="EMBL/GenBank/DDBJ databases">
        <title>Genomic Encyclopedia of Type Strains, Phase IV (KMG-IV): sequencing the most valuable type-strain genomes for metagenomic binning, comparative biology and taxonomic classification.</title>
        <authorList>
            <person name="Goeker M."/>
        </authorList>
    </citation>
    <scope>NUCLEOTIDE SEQUENCE [LARGE SCALE GENOMIC DNA]</scope>
    <source>
        <strain evidence="3 4">DSM 103570</strain>
    </source>
</reference>
<dbReference type="SUPFAM" id="SSF55166">
    <property type="entry name" value="Hedgehog/DD-peptidase"/>
    <property type="match status" value="1"/>
</dbReference>
<dbReference type="InterPro" id="IPR009045">
    <property type="entry name" value="Zn_M74/Hedgehog-like"/>
</dbReference>
<keyword evidence="4" id="KW-1185">Reference proteome</keyword>
<dbReference type="Proteomes" id="UP000588647">
    <property type="component" value="Unassembled WGS sequence"/>
</dbReference>
<name>A0A7W6MMX5_9HYPH</name>
<accession>A0A7W6MMX5</accession>
<protein>
    <submittedName>
        <fullName evidence="3">Uncharacterized protein YcbK (DUF882 family)</fullName>
    </submittedName>
</protein>
<dbReference type="AlphaFoldDB" id="A0A7W6MMX5"/>
<evidence type="ECO:0000256" key="1">
    <source>
        <dbReference type="SAM" id="SignalP"/>
    </source>
</evidence>
<dbReference type="InterPro" id="IPR013230">
    <property type="entry name" value="Peptidase_M15A_C"/>
</dbReference>
<keyword evidence="1" id="KW-0732">Signal</keyword>
<organism evidence="3 4">
    <name type="scientific">Aurantimonas endophytica</name>
    <dbReference type="NCBI Taxonomy" id="1522175"/>
    <lineage>
        <taxon>Bacteria</taxon>
        <taxon>Pseudomonadati</taxon>
        <taxon>Pseudomonadota</taxon>
        <taxon>Alphaproteobacteria</taxon>
        <taxon>Hyphomicrobiales</taxon>
        <taxon>Aurantimonadaceae</taxon>
        <taxon>Aurantimonas</taxon>
    </lineage>
</organism>
<dbReference type="Gene3D" id="3.30.1380.10">
    <property type="match status" value="1"/>
</dbReference>
<sequence>MTTQFAGARAATLRTRLLAAALLATAPILSSCVSAVDDSSAFGFSSLGADSVGTDAAEPLVADAAAAEAVGETAQPVETAQAAPADATDAVAASQPAAAASSPPAAAAASAASLVQPTAIDGKAVAAYAGGSVTEGDQVASLAGREKEASLFSSLFARSSAKPPVANAERRKSQRVVLRQEGAPVADGDFALPGVDPKSLFEIGQRASAEDEDLMEDSVMSYQVASLSGLARLSPNGLRVQREDVDTSCFPSKLVGILRSIERKFGKKVVVTSGYRSPSHNRRVNGATRSQHMGCKAADIVIPDADRFVVAAYVRSLPGRGGVGTYCNSAAIHVDVGPQRDWNWRCRQRK</sequence>
<gene>
    <name evidence="3" type="ORF">GGR03_000382</name>
</gene>
<feature type="domain" description="Peptidase M15A C-terminal" evidence="2">
    <location>
        <begin position="232"/>
        <end position="335"/>
    </location>
</feature>
<evidence type="ECO:0000313" key="3">
    <source>
        <dbReference type="EMBL" id="MBB4001335.1"/>
    </source>
</evidence>
<evidence type="ECO:0000313" key="4">
    <source>
        <dbReference type="Proteomes" id="UP000588647"/>
    </source>
</evidence>